<comment type="catalytic activity">
    <reaction evidence="1">
        <text>ATP + H2O = ADP + phosphate + H(+)</text>
        <dbReference type="Rhea" id="RHEA:13065"/>
        <dbReference type="ChEBI" id="CHEBI:15377"/>
        <dbReference type="ChEBI" id="CHEBI:15378"/>
        <dbReference type="ChEBI" id="CHEBI:30616"/>
        <dbReference type="ChEBI" id="CHEBI:43474"/>
        <dbReference type="ChEBI" id="CHEBI:456216"/>
        <dbReference type="EC" id="5.6.2.3"/>
    </reaction>
</comment>
<dbReference type="GO" id="GO:0016887">
    <property type="term" value="F:ATP hydrolysis activity"/>
    <property type="evidence" value="ECO:0007669"/>
    <property type="project" value="RHEA"/>
</dbReference>
<evidence type="ECO:0000313" key="4">
    <source>
        <dbReference type="Proteomes" id="UP000054495"/>
    </source>
</evidence>
<gene>
    <name evidence="3" type="ORF">ANCCEY_15019</name>
</gene>
<dbReference type="Gene3D" id="3.40.50.300">
    <property type="entry name" value="P-loop containing nucleotide triphosphate hydrolases"/>
    <property type="match status" value="1"/>
</dbReference>
<protein>
    <recommendedName>
        <fullName evidence="1">ATP-dependent DNA helicase</fullName>
        <ecNumber evidence="1">5.6.2.3</ecNumber>
    </recommendedName>
</protein>
<dbReference type="SUPFAM" id="SSF52540">
    <property type="entry name" value="P-loop containing nucleoside triphosphate hydrolases"/>
    <property type="match status" value="1"/>
</dbReference>
<keyword evidence="1" id="KW-0547">Nucleotide-binding</keyword>
<keyword evidence="4" id="KW-1185">Reference proteome</keyword>
<dbReference type="EC" id="5.6.2.3" evidence="1"/>
<keyword evidence="1" id="KW-0234">DNA repair</keyword>
<keyword evidence="1" id="KW-0233">DNA recombination</keyword>
<dbReference type="AlphaFoldDB" id="A0A0D6L4K8"/>
<feature type="domain" description="DNA helicase Pif1-like DEAD-box helicase" evidence="2">
    <location>
        <begin position="43"/>
        <end position="108"/>
    </location>
</feature>
<proteinExistence type="inferred from homology"/>
<dbReference type="Proteomes" id="UP000054495">
    <property type="component" value="Unassembled WGS sequence"/>
</dbReference>
<dbReference type="InterPro" id="IPR010285">
    <property type="entry name" value="DNA_helicase_pif1-like_DEAD"/>
</dbReference>
<dbReference type="GO" id="GO:0006310">
    <property type="term" value="P:DNA recombination"/>
    <property type="evidence" value="ECO:0007669"/>
    <property type="project" value="UniProtKB-KW"/>
</dbReference>
<keyword evidence="1" id="KW-0067">ATP-binding</keyword>
<accession>A0A0D6L4K8</accession>
<dbReference type="InterPro" id="IPR027417">
    <property type="entry name" value="P-loop_NTPase"/>
</dbReference>
<sequence length="113" mass="12706">MLLLGRDLMQIVTPPTNQRPELSDIPINHEHHQCEGARPYETLNTNQRNAADDILAALDRDEHRCFFIDGPGGTGKTYLYTTIYNLAIGQRRQVLCVAWTGIAANLLPLEFCV</sequence>
<dbReference type="GO" id="GO:0043139">
    <property type="term" value="F:5'-3' DNA helicase activity"/>
    <property type="evidence" value="ECO:0007669"/>
    <property type="project" value="UniProtKB-EC"/>
</dbReference>
<dbReference type="Pfam" id="PF05970">
    <property type="entry name" value="PIF1"/>
    <property type="match status" value="1"/>
</dbReference>
<keyword evidence="1" id="KW-0347">Helicase</keyword>
<evidence type="ECO:0000259" key="2">
    <source>
        <dbReference type="Pfam" id="PF05970"/>
    </source>
</evidence>
<comment type="similarity">
    <text evidence="1">Belongs to the helicase family.</text>
</comment>
<evidence type="ECO:0000256" key="1">
    <source>
        <dbReference type="RuleBase" id="RU363044"/>
    </source>
</evidence>
<name>A0A0D6L4K8_9BILA</name>
<dbReference type="GO" id="GO:0006281">
    <property type="term" value="P:DNA repair"/>
    <property type="evidence" value="ECO:0007669"/>
    <property type="project" value="UniProtKB-KW"/>
</dbReference>
<comment type="cofactor">
    <cofactor evidence="1">
        <name>Mg(2+)</name>
        <dbReference type="ChEBI" id="CHEBI:18420"/>
    </cofactor>
</comment>
<organism evidence="3 4">
    <name type="scientific">Ancylostoma ceylanicum</name>
    <dbReference type="NCBI Taxonomy" id="53326"/>
    <lineage>
        <taxon>Eukaryota</taxon>
        <taxon>Metazoa</taxon>
        <taxon>Ecdysozoa</taxon>
        <taxon>Nematoda</taxon>
        <taxon>Chromadorea</taxon>
        <taxon>Rhabditida</taxon>
        <taxon>Rhabditina</taxon>
        <taxon>Rhabditomorpha</taxon>
        <taxon>Strongyloidea</taxon>
        <taxon>Ancylostomatidae</taxon>
        <taxon>Ancylostomatinae</taxon>
        <taxon>Ancylostoma</taxon>
    </lineage>
</organism>
<keyword evidence="1" id="KW-0378">Hydrolase</keyword>
<dbReference type="PANTHER" id="PTHR10492">
    <property type="match status" value="1"/>
</dbReference>
<dbReference type="PANTHER" id="PTHR10492:SF57">
    <property type="entry name" value="ATP-DEPENDENT DNA HELICASE"/>
    <property type="match status" value="1"/>
</dbReference>
<dbReference type="GO" id="GO:0000723">
    <property type="term" value="P:telomere maintenance"/>
    <property type="evidence" value="ECO:0007669"/>
    <property type="project" value="InterPro"/>
</dbReference>
<keyword evidence="1" id="KW-0227">DNA damage</keyword>
<dbReference type="EMBL" id="KE126865">
    <property type="protein sequence ID" value="EPB65904.1"/>
    <property type="molecule type" value="Genomic_DNA"/>
</dbReference>
<dbReference type="GO" id="GO:0005524">
    <property type="term" value="F:ATP binding"/>
    <property type="evidence" value="ECO:0007669"/>
    <property type="project" value="UniProtKB-KW"/>
</dbReference>
<reference evidence="3 4" key="1">
    <citation type="submission" date="2013-05" db="EMBL/GenBank/DDBJ databases">
        <title>Draft genome of the parasitic nematode Anyclostoma ceylanicum.</title>
        <authorList>
            <person name="Mitreva M."/>
        </authorList>
    </citation>
    <scope>NUCLEOTIDE SEQUENCE [LARGE SCALE GENOMIC DNA]</scope>
</reference>
<evidence type="ECO:0000313" key="3">
    <source>
        <dbReference type="EMBL" id="EPB65904.1"/>
    </source>
</evidence>